<dbReference type="Proteomes" id="UP000007305">
    <property type="component" value="Chromosome 7"/>
</dbReference>
<dbReference type="EnsemblPlants" id="Zm00001eb309860_T001">
    <property type="protein sequence ID" value="Zm00001eb309860_P001"/>
    <property type="gene ID" value="Zm00001eb309860"/>
</dbReference>
<name>A0A804Q9C3_MAIZE</name>
<dbReference type="EnsemblPlants" id="Zm00001eb379370_T001">
    <property type="protein sequence ID" value="Zm00001eb379370_P001"/>
    <property type="gene ID" value="Zm00001eb379370"/>
</dbReference>
<dbReference type="AlphaFoldDB" id="A0A804Q9C3"/>
<accession>A0A804Q9C3</accession>
<proteinExistence type="predicted"/>
<reference evidence="1" key="4">
    <citation type="submission" date="2021-05" db="UniProtKB">
        <authorList>
            <consortium name="EnsemblPlants"/>
        </authorList>
    </citation>
    <scope>IDENTIFICATION</scope>
    <source>
        <strain evidence="1">cv. B73</strain>
    </source>
</reference>
<protein>
    <submittedName>
        <fullName evidence="1">Uncharacterized protein</fullName>
    </submittedName>
</protein>
<organism evidence="1 2">
    <name type="scientific">Zea mays</name>
    <name type="common">Maize</name>
    <dbReference type="NCBI Taxonomy" id="4577"/>
    <lineage>
        <taxon>Eukaryota</taxon>
        <taxon>Viridiplantae</taxon>
        <taxon>Streptophyta</taxon>
        <taxon>Embryophyta</taxon>
        <taxon>Tracheophyta</taxon>
        <taxon>Spermatophyta</taxon>
        <taxon>Magnoliopsida</taxon>
        <taxon>Liliopsida</taxon>
        <taxon>Poales</taxon>
        <taxon>Poaceae</taxon>
        <taxon>PACMAD clade</taxon>
        <taxon>Panicoideae</taxon>
        <taxon>Andropogonodae</taxon>
        <taxon>Andropogoneae</taxon>
        <taxon>Tripsacinae</taxon>
        <taxon>Zea</taxon>
    </lineage>
</organism>
<reference evidence="1" key="3">
    <citation type="submission" date="2019-07" db="EMBL/GenBank/DDBJ databases">
        <authorList>
            <person name="Seetharam A."/>
            <person name="Woodhouse M."/>
            <person name="Cannon E."/>
        </authorList>
    </citation>
    <scope>NUCLEOTIDE SEQUENCE [LARGE SCALE GENOMIC DNA]</scope>
    <source>
        <strain evidence="1">cv. B73</strain>
    </source>
</reference>
<evidence type="ECO:0000313" key="2">
    <source>
        <dbReference type="Proteomes" id="UP000007305"/>
    </source>
</evidence>
<evidence type="ECO:0000313" key="1">
    <source>
        <dbReference type="EnsemblPlants" id="Zm00001eb309860_P001"/>
    </source>
</evidence>
<sequence>MLERGCVAEEDRSLGQRHTCQGGRDHDIAGQHRQAVQYHLQPKFDAGVRHGVKMAAILLTWKKWWQHQLSMDNN</sequence>
<dbReference type="Proteomes" id="UP000007305">
    <property type="component" value="Chromosome 9"/>
</dbReference>
<keyword evidence="2" id="KW-1185">Reference proteome</keyword>
<reference evidence="2" key="1">
    <citation type="journal article" date="2009" name="Science">
        <title>The B73 maize genome: complexity, diversity, and dynamics.</title>
        <authorList>
            <person name="Schnable P.S."/>
            <person name="Ware D."/>
            <person name="Fulton R.S."/>
            <person name="Stein J.C."/>
            <person name="Wei F."/>
            <person name="Pasternak S."/>
            <person name="Liang C."/>
            <person name="Zhang J."/>
            <person name="Fulton L."/>
            <person name="Graves T.A."/>
            <person name="Minx P."/>
            <person name="Reily A.D."/>
            <person name="Courtney L."/>
            <person name="Kruchowski S.S."/>
            <person name="Tomlinson C."/>
            <person name="Strong C."/>
            <person name="Delehaunty K."/>
            <person name="Fronick C."/>
            <person name="Courtney B."/>
            <person name="Rock S.M."/>
            <person name="Belter E."/>
            <person name="Du F."/>
            <person name="Kim K."/>
            <person name="Abbott R.M."/>
            <person name="Cotton M."/>
            <person name="Levy A."/>
            <person name="Marchetto P."/>
            <person name="Ochoa K."/>
            <person name="Jackson S.M."/>
            <person name="Gillam B."/>
            <person name="Chen W."/>
            <person name="Yan L."/>
            <person name="Higginbotham J."/>
            <person name="Cardenas M."/>
            <person name="Waligorski J."/>
            <person name="Applebaum E."/>
            <person name="Phelps L."/>
            <person name="Falcone J."/>
            <person name="Kanchi K."/>
            <person name="Thane T."/>
            <person name="Scimone A."/>
            <person name="Thane N."/>
            <person name="Henke J."/>
            <person name="Wang T."/>
            <person name="Ruppert J."/>
            <person name="Shah N."/>
            <person name="Rotter K."/>
            <person name="Hodges J."/>
            <person name="Ingenthron E."/>
            <person name="Cordes M."/>
            <person name="Kohlberg S."/>
            <person name="Sgro J."/>
            <person name="Delgado B."/>
            <person name="Mead K."/>
            <person name="Chinwalla A."/>
            <person name="Leonard S."/>
            <person name="Crouse K."/>
            <person name="Collura K."/>
            <person name="Kudrna D."/>
            <person name="Currie J."/>
            <person name="He R."/>
            <person name="Angelova A."/>
            <person name="Rajasekar S."/>
            <person name="Mueller T."/>
            <person name="Lomeli R."/>
            <person name="Scara G."/>
            <person name="Ko A."/>
            <person name="Delaney K."/>
            <person name="Wissotski M."/>
            <person name="Lopez G."/>
            <person name="Campos D."/>
            <person name="Braidotti M."/>
            <person name="Ashley E."/>
            <person name="Golser W."/>
            <person name="Kim H."/>
            <person name="Lee S."/>
            <person name="Lin J."/>
            <person name="Dujmic Z."/>
            <person name="Kim W."/>
            <person name="Talag J."/>
            <person name="Zuccolo A."/>
            <person name="Fan C."/>
            <person name="Sebastian A."/>
            <person name="Kramer M."/>
            <person name="Spiegel L."/>
            <person name="Nascimento L."/>
            <person name="Zutavern T."/>
            <person name="Miller B."/>
            <person name="Ambroise C."/>
            <person name="Muller S."/>
            <person name="Spooner W."/>
            <person name="Narechania A."/>
            <person name="Ren L."/>
            <person name="Wei S."/>
            <person name="Kumari S."/>
            <person name="Faga B."/>
            <person name="Levy M.J."/>
            <person name="McMahan L."/>
            <person name="Van Buren P."/>
            <person name="Vaughn M.W."/>
            <person name="Ying K."/>
            <person name="Yeh C.-T."/>
            <person name="Emrich S.J."/>
            <person name="Jia Y."/>
            <person name="Kalyanaraman A."/>
            <person name="Hsia A.-P."/>
            <person name="Barbazuk W.B."/>
            <person name="Baucom R.S."/>
            <person name="Brutnell T.P."/>
            <person name="Carpita N.C."/>
            <person name="Chaparro C."/>
            <person name="Chia J.-M."/>
            <person name="Deragon J.-M."/>
            <person name="Estill J.C."/>
            <person name="Fu Y."/>
            <person name="Jeddeloh J.A."/>
            <person name="Han Y."/>
            <person name="Lee H."/>
            <person name="Li P."/>
            <person name="Lisch D.R."/>
            <person name="Liu S."/>
            <person name="Liu Z."/>
            <person name="Nagel D.H."/>
            <person name="McCann M.C."/>
            <person name="SanMiguel P."/>
            <person name="Myers A.M."/>
            <person name="Nettleton D."/>
            <person name="Nguyen J."/>
            <person name="Penning B.W."/>
            <person name="Ponnala L."/>
            <person name="Schneider K.L."/>
            <person name="Schwartz D.C."/>
            <person name="Sharma A."/>
            <person name="Soderlund C."/>
            <person name="Springer N.M."/>
            <person name="Sun Q."/>
            <person name="Wang H."/>
            <person name="Waterman M."/>
            <person name="Westerman R."/>
            <person name="Wolfgruber T.K."/>
            <person name="Yang L."/>
            <person name="Yu Y."/>
            <person name="Zhang L."/>
            <person name="Zhou S."/>
            <person name="Zhu Q."/>
            <person name="Bennetzen J.L."/>
            <person name="Dawe R.K."/>
            <person name="Jiang J."/>
            <person name="Jiang N."/>
            <person name="Presting G.G."/>
            <person name="Wessler S.R."/>
            <person name="Aluru S."/>
            <person name="Martienssen R.A."/>
            <person name="Clifton S.W."/>
            <person name="McCombie W.R."/>
            <person name="Wing R.A."/>
            <person name="Wilson R.K."/>
        </authorList>
    </citation>
    <scope>NUCLEOTIDE SEQUENCE [LARGE SCALE GENOMIC DNA]</scope>
    <source>
        <strain evidence="2">cv. B73</strain>
    </source>
</reference>
<dbReference type="Gramene" id="Zm00001eb309860_T001">
    <property type="protein sequence ID" value="Zm00001eb309860_P001"/>
    <property type="gene ID" value="Zm00001eb309860"/>
</dbReference>
<reference evidence="2" key="2">
    <citation type="submission" date="2015-12" db="EMBL/GenBank/DDBJ databases">
        <title>Update maize B73 reference genome by single molecule sequencing technologies.</title>
        <authorList>
            <consortium name="Maize Genome Sequencing Project"/>
            <person name="Ware D."/>
        </authorList>
    </citation>
    <scope>NUCLEOTIDE SEQUENCE [LARGE SCALE GENOMIC DNA]</scope>
    <source>
        <strain evidence="2">cv. B73</strain>
    </source>
</reference>
<dbReference type="Gramene" id="Zm00001eb379370_T001">
    <property type="protein sequence ID" value="Zm00001eb379370_P001"/>
    <property type="gene ID" value="Zm00001eb379370"/>
</dbReference>